<dbReference type="Proteomes" id="UP001060215">
    <property type="component" value="Chromosome 13"/>
</dbReference>
<evidence type="ECO:0000313" key="2">
    <source>
        <dbReference type="Proteomes" id="UP001060215"/>
    </source>
</evidence>
<protein>
    <submittedName>
        <fullName evidence="1">Aldehyde oxidase GLOX</fullName>
    </submittedName>
</protein>
<comment type="caution">
    <text evidence="1">The sequence shown here is derived from an EMBL/GenBank/DDBJ whole genome shotgun (WGS) entry which is preliminary data.</text>
</comment>
<evidence type="ECO:0000313" key="1">
    <source>
        <dbReference type="EMBL" id="KAI7992737.1"/>
    </source>
</evidence>
<accession>A0ACC0FXF6</accession>
<keyword evidence="2" id="KW-1185">Reference proteome</keyword>
<sequence>MDASSVKTSSHPHSASVDSGVDLGAAVKCDSVEPIVVIESSRGRTNGVDRFVEVQIEGVANTQGNTDRLGEFKAPLILSEELAGTEVDPLTPIGQISHHRWSESEDLDGNRSGCLCSPTIVFVVGVDATGQQINVVPRQRRGWIQLFCVANANIASMHTAVTRFNTVVLLDRTNIGPSHKMF</sequence>
<gene>
    <name evidence="1" type="ORF">LOK49_LG12G02169</name>
</gene>
<organism evidence="1 2">
    <name type="scientific">Camellia lanceoleosa</name>
    <dbReference type="NCBI Taxonomy" id="1840588"/>
    <lineage>
        <taxon>Eukaryota</taxon>
        <taxon>Viridiplantae</taxon>
        <taxon>Streptophyta</taxon>
        <taxon>Embryophyta</taxon>
        <taxon>Tracheophyta</taxon>
        <taxon>Spermatophyta</taxon>
        <taxon>Magnoliopsida</taxon>
        <taxon>eudicotyledons</taxon>
        <taxon>Gunneridae</taxon>
        <taxon>Pentapetalae</taxon>
        <taxon>asterids</taxon>
        <taxon>Ericales</taxon>
        <taxon>Theaceae</taxon>
        <taxon>Camellia</taxon>
    </lineage>
</organism>
<proteinExistence type="predicted"/>
<name>A0ACC0FXF6_9ERIC</name>
<reference evidence="1 2" key="1">
    <citation type="journal article" date="2022" name="Plant J.">
        <title>Chromosome-level genome of Camellia lanceoleosa provides a valuable resource for understanding genome evolution and self-incompatibility.</title>
        <authorList>
            <person name="Gong W."/>
            <person name="Xiao S."/>
            <person name="Wang L."/>
            <person name="Liao Z."/>
            <person name="Chang Y."/>
            <person name="Mo W."/>
            <person name="Hu G."/>
            <person name="Li W."/>
            <person name="Zhao G."/>
            <person name="Zhu H."/>
            <person name="Hu X."/>
            <person name="Ji K."/>
            <person name="Xiang X."/>
            <person name="Song Q."/>
            <person name="Yuan D."/>
            <person name="Jin S."/>
            <person name="Zhang L."/>
        </authorList>
    </citation>
    <scope>NUCLEOTIDE SEQUENCE [LARGE SCALE GENOMIC DNA]</scope>
    <source>
        <strain evidence="1">SQ_2022a</strain>
    </source>
</reference>
<dbReference type="EMBL" id="CM045770">
    <property type="protein sequence ID" value="KAI7992737.1"/>
    <property type="molecule type" value="Genomic_DNA"/>
</dbReference>